<accession>A0ACC5ZZM4</accession>
<gene>
    <name evidence="1" type="ORF">M8744_15195</name>
</gene>
<protein>
    <submittedName>
        <fullName evidence="1">DUF2157 domain-containing protein</fullName>
    </submittedName>
</protein>
<evidence type="ECO:0000313" key="2">
    <source>
        <dbReference type="Proteomes" id="UP001203036"/>
    </source>
</evidence>
<organism evidence="1 2">
    <name type="scientific">Lutimaribacter degradans</name>
    <dbReference type="NCBI Taxonomy" id="2945989"/>
    <lineage>
        <taxon>Bacteria</taxon>
        <taxon>Pseudomonadati</taxon>
        <taxon>Pseudomonadota</taxon>
        <taxon>Alphaproteobacteria</taxon>
        <taxon>Rhodobacterales</taxon>
        <taxon>Roseobacteraceae</taxon>
        <taxon>Lutimaribacter</taxon>
    </lineage>
</organism>
<evidence type="ECO:0000313" key="1">
    <source>
        <dbReference type="EMBL" id="MCM2563502.1"/>
    </source>
</evidence>
<dbReference type="EMBL" id="JAMQGO010000012">
    <property type="protein sequence ID" value="MCM2563502.1"/>
    <property type="molecule type" value="Genomic_DNA"/>
</dbReference>
<comment type="caution">
    <text evidence="1">The sequence shown here is derived from an EMBL/GenBank/DDBJ whole genome shotgun (WGS) entry which is preliminary data.</text>
</comment>
<proteinExistence type="predicted"/>
<dbReference type="Proteomes" id="UP001203036">
    <property type="component" value="Unassembled WGS sequence"/>
</dbReference>
<name>A0ACC5ZZM4_9RHOB</name>
<reference evidence="1" key="1">
    <citation type="submission" date="2022-06" db="EMBL/GenBank/DDBJ databases">
        <title>Lutimaribacter sp. EGI FJ00013, a novel bacterium isolated from a salt lake sediment enrichment.</title>
        <authorList>
            <person name="Gao L."/>
            <person name="Fang B.-Z."/>
            <person name="Li W.-J."/>
        </authorList>
    </citation>
    <scope>NUCLEOTIDE SEQUENCE</scope>
    <source>
        <strain evidence="1">EGI FJ00013</strain>
    </source>
</reference>
<sequence length="415" mass="44495">MQWKSRAATLSEAVNDWAARGLLPDDTAQTLHTDIAARSHGWDFRTLLVIFGVLCLGLAAITFVAANWPDIPRPARLALIGGTLWAAWIGTIWAGRRGALRWFEGLSLLACALYGAAIMLVAQLYHIQGAPVDAVWLWALGTLIAAALLRATMPLALAIGLFFLWFALSLERDFGQVNLVYLGWWLLGALAAGMLPSRFCGHLSALALIGWVGVSLIQKEAEVTLTMLATGGALVVVALVLASQAAGRWLRGFESAALFYALALASALVVGLHVTVADFVMAAPGGGAVLLIAPLACLCVALWGFMQGLATRYDLWITAGAATLFTIVFGIWPHQWLTAGFALALFVWITRMGWRLHLRRLRVLGIMGFVAMLLILYAQTLGSLIGTAGFYLGAGLILLAGALIAPRLVRKRARS</sequence>
<keyword evidence="2" id="KW-1185">Reference proteome</keyword>